<dbReference type="Pfam" id="PF02734">
    <property type="entry name" value="Dak2"/>
    <property type="match status" value="1"/>
</dbReference>
<dbReference type="SMART" id="SM01121">
    <property type="entry name" value="Dak1_2"/>
    <property type="match status" value="1"/>
</dbReference>
<dbReference type="PROSITE" id="PS51480">
    <property type="entry name" value="DHAL"/>
    <property type="match status" value="1"/>
</dbReference>
<feature type="region of interest" description="Disordered" evidence="1">
    <location>
        <begin position="103"/>
        <end position="133"/>
    </location>
</feature>
<feature type="domain" description="DhaL" evidence="2">
    <location>
        <begin position="13"/>
        <end position="238"/>
    </location>
</feature>
<sequence>MDVVARRARLDADLVRGWAATAAAACAAARDRIDAVNVFPVPDGDTGSNVALTVAGGRDAVRDVTGVPVQSAATAFAHGAARSARGNSGVILSQWLVGFAAGIGDDGPDEGGRADEPDEPDERGAGPAARDTAARDAVRLVRALTAAADAATTAVPDPQEGTVLTVARDVARTARAAVGADDDAPTDGADPAELLAGAVDAARGDLRRVSAAHDVLRAARVVDAGACALLVVLDALVAALRGATGAEVDLSWLPAASPEVVAGCSPGAGGAFEVMMLVRGVPADRLVGALRGVGDAVAVADAGGALHAHVHADDPAAVLALVPAADRERVVVRRVEEGPPATRGLVVLTRSPGLAAWYATCGAVTLVGDAPDADQLARATADARTGRAVVVDAGTGADVRDHDVVAAAGDGAAVVACLALLADPDVDPAAGRAALDRLRTGTAHDASGLAAVVDGLVAAVPAAQAVTLAHGLDAVEARAAADVVARAHPELEVLLVGPVAGEAWWAGVD</sequence>
<gene>
    <name evidence="3" type="ORF">JO380_002955</name>
</gene>
<comment type="caution">
    <text evidence="3">The sequence shown here is derived from an EMBL/GenBank/DDBJ whole genome shotgun (WGS) entry which is preliminary data.</text>
</comment>
<dbReference type="SUPFAM" id="SSF101473">
    <property type="entry name" value="DhaL-like"/>
    <property type="match status" value="1"/>
</dbReference>
<keyword evidence="4" id="KW-1185">Reference proteome</keyword>
<reference evidence="3 4" key="1">
    <citation type="submission" date="2023-07" db="EMBL/GenBank/DDBJ databases">
        <title>Sequencing the genomes of 1000 actinobacteria strains.</title>
        <authorList>
            <person name="Klenk H.-P."/>
        </authorList>
    </citation>
    <scope>NUCLEOTIDE SEQUENCE [LARGE SCALE GENOMIC DNA]</scope>
    <source>
        <strain evidence="3 4">DSM 14785</strain>
    </source>
</reference>
<evidence type="ECO:0000256" key="1">
    <source>
        <dbReference type="SAM" id="MobiDB-lite"/>
    </source>
</evidence>
<dbReference type="RefSeq" id="WP_070320418.1">
    <property type="nucleotide sequence ID" value="NZ_JAUSVM010000001.1"/>
</dbReference>
<protein>
    <submittedName>
        <fullName evidence="3">Co-chaperonin GroES (HSP10)</fullName>
    </submittedName>
</protein>
<dbReference type="Gene3D" id="1.25.40.340">
    <property type="match status" value="1"/>
</dbReference>
<dbReference type="EMBL" id="JAUSVM010000001">
    <property type="protein sequence ID" value="MDQ0426574.1"/>
    <property type="molecule type" value="Genomic_DNA"/>
</dbReference>
<accession>A0ABU0GMJ0</accession>
<dbReference type="InterPro" id="IPR050270">
    <property type="entry name" value="DegV_domain_contain"/>
</dbReference>
<dbReference type="InterPro" id="IPR036117">
    <property type="entry name" value="DhaL_dom_sf"/>
</dbReference>
<evidence type="ECO:0000313" key="3">
    <source>
        <dbReference type="EMBL" id="MDQ0426574.1"/>
    </source>
</evidence>
<dbReference type="InterPro" id="IPR004007">
    <property type="entry name" value="DhaL_dom"/>
</dbReference>
<proteinExistence type="predicted"/>
<dbReference type="SMART" id="SM01120">
    <property type="entry name" value="Dak2"/>
    <property type="match status" value="1"/>
</dbReference>
<evidence type="ECO:0000313" key="4">
    <source>
        <dbReference type="Proteomes" id="UP001240250"/>
    </source>
</evidence>
<dbReference type="PANTHER" id="PTHR33434">
    <property type="entry name" value="DEGV DOMAIN-CONTAINING PROTEIN DR_1986-RELATED"/>
    <property type="match status" value="1"/>
</dbReference>
<evidence type="ECO:0000259" key="2">
    <source>
        <dbReference type="PROSITE" id="PS51480"/>
    </source>
</evidence>
<dbReference type="PANTHER" id="PTHR33434:SF4">
    <property type="entry name" value="PHOSPHATASE PROTEIN"/>
    <property type="match status" value="1"/>
</dbReference>
<organism evidence="3 4">
    <name type="scientific">Cellulomonas iranensis</name>
    <dbReference type="NCBI Taxonomy" id="76862"/>
    <lineage>
        <taxon>Bacteria</taxon>
        <taxon>Bacillati</taxon>
        <taxon>Actinomycetota</taxon>
        <taxon>Actinomycetes</taxon>
        <taxon>Micrococcales</taxon>
        <taxon>Cellulomonadaceae</taxon>
        <taxon>Cellulomonas</taxon>
    </lineage>
</organism>
<dbReference type="InterPro" id="IPR033470">
    <property type="entry name" value="FakA-like_C"/>
</dbReference>
<dbReference type="Proteomes" id="UP001240250">
    <property type="component" value="Unassembled WGS sequence"/>
</dbReference>
<name>A0ABU0GMJ0_9CELL</name>